<dbReference type="EMBL" id="JAEACQ010000126">
    <property type="protein sequence ID" value="MBL7626297.1"/>
    <property type="molecule type" value="Genomic_DNA"/>
</dbReference>
<proteinExistence type="predicted"/>
<accession>A0A937ULZ2</accession>
<name>A0A937ULZ2_9ACTN</name>
<keyword evidence="1" id="KW-0732">Signal</keyword>
<feature type="signal peptide" evidence="1">
    <location>
        <begin position="1"/>
        <end position="27"/>
    </location>
</feature>
<dbReference type="AlphaFoldDB" id="A0A937ULZ2"/>
<evidence type="ECO:0008006" key="4">
    <source>
        <dbReference type="Google" id="ProtNLM"/>
    </source>
</evidence>
<sequence>MKVGKLAAAAAVGAVVALVGVAAPASAEVEKGDFVNSCGPQFSLQVVGPDGAPKTLKATVCIESYTSGYWPYTSRTKTPYLRLYSFNNVPLVIHEVQLRLATDTVARNHGTVEVSSVTLWGHPGGDVSSAPDFGLAEFYYTSPSGLKKFAGVSPPDFT</sequence>
<gene>
    <name evidence="2" type="ORF">I7412_03725</name>
</gene>
<organism evidence="2 3">
    <name type="scientific">Frankia nepalensis</name>
    <dbReference type="NCBI Taxonomy" id="1836974"/>
    <lineage>
        <taxon>Bacteria</taxon>
        <taxon>Bacillati</taxon>
        <taxon>Actinomycetota</taxon>
        <taxon>Actinomycetes</taxon>
        <taxon>Frankiales</taxon>
        <taxon>Frankiaceae</taxon>
        <taxon>Frankia</taxon>
    </lineage>
</organism>
<dbReference type="RefSeq" id="WP_202999655.1">
    <property type="nucleotide sequence ID" value="NZ_JADWYU010000025.1"/>
</dbReference>
<protein>
    <recommendedName>
        <fullName evidence="4">Secreted protein</fullName>
    </recommendedName>
</protein>
<feature type="chain" id="PRO_5037297466" description="Secreted protein" evidence="1">
    <location>
        <begin position="28"/>
        <end position="158"/>
    </location>
</feature>
<comment type="caution">
    <text evidence="2">The sequence shown here is derived from an EMBL/GenBank/DDBJ whole genome shotgun (WGS) entry which is preliminary data.</text>
</comment>
<evidence type="ECO:0000256" key="1">
    <source>
        <dbReference type="SAM" id="SignalP"/>
    </source>
</evidence>
<evidence type="ECO:0000313" key="3">
    <source>
        <dbReference type="Proteomes" id="UP000604475"/>
    </source>
</evidence>
<keyword evidence="3" id="KW-1185">Reference proteome</keyword>
<reference evidence="2" key="1">
    <citation type="submission" date="2020-12" db="EMBL/GenBank/DDBJ databases">
        <title>Genomic characterization of non-nitrogen-fixing Frankia strains.</title>
        <authorList>
            <person name="Carlos-Shanley C."/>
            <person name="Guerra T."/>
            <person name="Hahn D."/>
        </authorList>
    </citation>
    <scope>NUCLEOTIDE SEQUENCE</scope>
    <source>
        <strain evidence="2">CN6</strain>
    </source>
</reference>
<evidence type="ECO:0000313" key="2">
    <source>
        <dbReference type="EMBL" id="MBL7626297.1"/>
    </source>
</evidence>
<dbReference type="Proteomes" id="UP000604475">
    <property type="component" value="Unassembled WGS sequence"/>
</dbReference>